<dbReference type="OMA" id="DPWHSAL"/>
<dbReference type="Pfam" id="PF00499">
    <property type="entry name" value="Oxidored_q3"/>
    <property type="match status" value="1"/>
</dbReference>
<dbReference type="Proteomes" id="UP000752814">
    <property type="component" value="Unassembled WGS sequence"/>
</dbReference>
<dbReference type="Gene3D" id="1.20.120.1200">
    <property type="entry name" value="NADH-ubiquinone/plastoquinone oxidoreductase chain 6, subunit NuoJ"/>
    <property type="match status" value="1"/>
</dbReference>
<evidence type="ECO:0000313" key="3">
    <source>
        <dbReference type="Proteomes" id="UP000752814"/>
    </source>
</evidence>
<feature type="transmembrane region" description="Helical" evidence="1">
    <location>
        <begin position="15"/>
        <end position="33"/>
    </location>
</feature>
<accession>A0A8J8TE32</accession>
<comment type="caution">
    <text evidence="2">The sequence shown here is derived from an EMBL/GenBank/DDBJ whole genome shotgun (WGS) entry which is preliminary data.</text>
</comment>
<feature type="transmembrane region" description="Helical" evidence="1">
    <location>
        <begin position="40"/>
        <end position="58"/>
    </location>
</feature>
<dbReference type="RefSeq" id="WP_020448132.1">
    <property type="nucleotide sequence ID" value="NZ_CAYAYA010000022.1"/>
</dbReference>
<keyword evidence="1" id="KW-0812">Transmembrane</keyword>
<dbReference type="AlphaFoldDB" id="A0A8J8TE32"/>
<feature type="transmembrane region" description="Helical" evidence="1">
    <location>
        <begin position="64"/>
        <end position="85"/>
    </location>
</feature>
<keyword evidence="1" id="KW-1133">Transmembrane helix</keyword>
<name>A0A8J8TE32_9ARCH</name>
<gene>
    <name evidence="2" type="ORF">A3207_03875</name>
</gene>
<dbReference type="InterPro" id="IPR042106">
    <property type="entry name" value="Nuo/plastoQ_OxRdtase_6_NuoJ"/>
</dbReference>
<dbReference type="PANTHER" id="PTHR33269">
    <property type="entry name" value="NADH-UBIQUINONE OXIDOREDUCTASE CHAIN 6"/>
    <property type="match status" value="1"/>
</dbReference>
<dbReference type="GO" id="GO:0008137">
    <property type="term" value="F:NADH dehydrogenase (ubiquinone) activity"/>
    <property type="evidence" value="ECO:0007669"/>
    <property type="project" value="InterPro"/>
</dbReference>
<keyword evidence="1" id="KW-0472">Membrane</keyword>
<reference evidence="2" key="1">
    <citation type="submission" date="2016-03" db="EMBL/GenBank/DDBJ databases">
        <authorList>
            <person name="Borrel G."/>
            <person name="Mccann A."/>
            <person name="O'Toole P.W."/>
        </authorList>
    </citation>
    <scope>NUCLEOTIDE SEQUENCE</scope>
    <source>
        <strain evidence="2">183</strain>
    </source>
</reference>
<dbReference type="InterPro" id="IPR001457">
    <property type="entry name" value="NADH_UbQ/plastoQ_OxRdtase_su6"/>
</dbReference>
<sequence length="97" mass="10848">MAWEILGASIGWDEFFFLFFAIVTIAGAILVLYSKEIVRSVMWLALAFMGVAFTYIFLGAEFLALIQILIYVGAVSVLMLFGIMLTKRKLLGGDRDE</sequence>
<dbReference type="GeneID" id="41322643"/>
<protein>
    <submittedName>
        <fullName evidence="2">Uncharacterized protein</fullName>
    </submittedName>
</protein>
<evidence type="ECO:0000256" key="1">
    <source>
        <dbReference type="SAM" id="Phobius"/>
    </source>
</evidence>
<evidence type="ECO:0000313" key="2">
    <source>
        <dbReference type="EMBL" id="TQS81549.1"/>
    </source>
</evidence>
<dbReference type="EMBL" id="LVVT01000022">
    <property type="protein sequence ID" value="TQS81549.1"/>
    <property type="molecule type" value="Genomic_DNA"/>
</dbReference>
<dbReference type="PANTHER" id="PTHR33269:SF17">
    <property type="entry name" value="NADH-UBIQUINONE OXIDOREDUCTASE CHAIN 6"/>
    <property type="match status" value="1"/>
</dbReference>
<organism evidence="2 3">
    <name type="scientific">Candidatus Methanomassiliicoccus intestinalis</name>
    <dbReference type="NCBI Taxonomy" id="1406512"/>
    <lineage>
        <taxon>Archaea</taxon>
        <taxon>Methanobacteriati</taxon>
        <taxon>Thermoplasmatota</taxon>
        <taxon>Thermoplasmata</taxon>
        <taxon>Methanomassiliicoccales</taxon>
        <taxon>Methanomassiliicoccaceae</taxon>
        <taxon>Methanomassiliicoccus</taxon>
    </lineage>
</organism>
<proteinExistence type="predicted"/>